<evidence type="ECO:0000313" key="1">
    <source>
        <dbReference type="EMBL" id="KHE93572.1"/>
    </source>
</evidence>
<accession>A0A0B0EKJ0</accession>
<dbReference type="Proteomes" id="UP000030652">
    <property type="component" value="Unassembled WGS sequence"/>
</dbReference>
<dbReference type="SUPFAM" id="SSF48452">
    <property type="entry name" value="TPR-like"/>
    <property type="match status" value="1"/>
</dbReference>
<organism evidence="1 2">
    <name type="scientific">Candidatus Scalindua brodae</name>
    <dbReference type="NCBI Taxonomy" id="237368"/>
    <lineage>
        <taxon>Bacteria</taxon>
        <taxon>Pseudomonadati</taxon>
        <taxon>Planctomycetota</taxon>
        <taxon>Candidatus Brocadiia</taxon>
        <taxon>Candidatus Brocadiales</taxon>
        <taxon>Candidatus Scalinduaceae</taxon>
        <taxon>Candidatus Scalindua</taxon>
    </lineage>
</organism>
<dbReference type="InterPro" id="IPR011990">
    <property type="entry name" value="TPR-like_helical_dom_sf"/>
</dbReference>
<dbReference type="Gene3D" id="1.25.40.10">
    <property type="entry name" value="Tetratricopeptide repeat domain"/>
    <property type="match status" value="1"/>
</dbReference>
<dbReference type="AlphaFoldDB" id="A0A0B0EKJ0"/>
<dbReference type="EMBL" id="JRYO01000046">
    <property type="protein sequence ID" value="KHE93572.1"/>
    <property type="molecule type" value="Genomic_DNA"/>
</dbReference>
<comment type="caution">
    <text evidence="1">The sequence shown here is derived from an EMBL/GenBank/DDBJ whole genome shotgun (WGS) entry which is preliminary data.</text>
</comment>
<proteinExistence type="predicted"/>
<protein>
    <recommendedName>
        <fullName evidence="3">Tetratricopeptide repeat protein</fullName>
    </recommendedName>
</protein>
<evidence type="ECO:0000313" key="2">
    <source>
        <dbReference type="Proteomes" id="UP000030652"/>
    </source>
</evidence>
<name>A0A0B0EKJ0_9BACT</name>
<evidence type="ECO:0008006" key="3">
    <source>
        <dbReference type="Google" id="ProtNLM"/>
    </source>
</evidence>
<gene>
    <name evidence="1" type="ORF">SCABRO_00614</name>
</gene>
<reference evidence="1 2" key="1">
    <citation type="submission" date="2014-10" db="EMBL/GenBank/DDBJ databases">
        <title>Draft genome of anammox bacterium scalindua brodae, obtained using differential coverage binning of sequence data from two enrichment reactors.</title>
        <authorList>
            <person name="Speth D.R."/>
            <person name="Russ L."/>
            <person name="Kartal B."/>
            <person name="Op den Camp H.J."/>
            <person name="Dutilh B.E."/>
            <person name="Jetten M.S."/>
        </authorList>
    </citation>
    <scope>NUCLEOTIDE SEQUENCE [LARGE SCALE GENOMIC DNA]</scope>
    <source>
        <strain evidence="1">RU1</strain>
    </source>
</reference>
<sequence length="216" mass="24266">MVFLLVSFHSIVSDAGGDRFEQAKKYLDKGINTYNEQLLQDAKEIFIQLSTDNPSDYEYAHYVASAYLALCDLKNFEIAQSQVKKVQKALKAKRVAIAEEGLPFADKAIELNDRFSESYRVRGALISNKISGMISGMKNGSLAEEDIDMALQIDKNNPMAQIENARMYINKPGILGGNINKGIEIIRNVVMDNPELEKGYTNLGAATWRMVMWKMQ</sequence>